<dbReference type="CDD" id="cd01347">
    <property type="entry name" value="ligand_gated_channel"/>
    <property type="match status" value="1"/>
</dbReference>
<feature type="domain" description="TonB-dependent receptor-like beta-barrel" evidence="11">
    <location>
        <begin position="478"/>
        <end position="897"/>
    </location>
</feature>
<dbReference type="Gene3D" id="2.170.130.10">
    <property type="entry name" value="TonB-dependent receptor, plug domain"/>
    <property type="match status" value="1"/>
</dbReference>
<dbReference type="InterPro" id="IPR012910">
    <property type="entry name" value="Plug_dom"/>
</dbReference>
<reference evidence="14" key="1">
    <citation type="submission" date="2017-04" db="EMBL/GenBank/DDBJ databases">
        <authorList>
            <person name="Varghese N."/>
            <person name="Submissions S."/>
        </authorList>
    </citation>
    <scope>NUCLEOTIDE SEQUENCE [LARGE SCALE GENOMIC DNA]</scope>
    <source>
        <strain evidence="14">DSM 16537</strain>
    </source>
</reference>
<dbReference type="PROSITE" id="PS52016">
    <property type="entry name" value="TONB_DEPENDENT_REC_3"/>
    <property type="match status" value="1"/>
</dbReference>
<dbReference type="Pfam" id="PF07715">
    <property type="entry name" value="Plug"/>
    <property type="match status" value="1"/>
</dbReference>
<evidence type="ECO:0000313" key="14">
    <source>
        <dbReference type="Proteomes" id="UP000192333"/>
    </source>
</evidence>
<feature type="domain" description="TonB-dependent receptor plug" evidence="12">
    <location>
        <begin position="131"/>
        <end position="232"/>
    </location>
</feature>
<keyword evidence="10" id="KW-0732">Signal</keyword>
<dbReference type="InterPro" id="IPR000531">
    <property type="entry name" value="Beta-barrel_TonB"/>
</dbReference>
<dbReference type="Pfam" id="PF13715">
    <property type="entry name" value="CarbopepD_reg_2"/>
    <property type="match status" value="1"/>
</dbReference>
<dbReference type="SUPFAM" id="SSF49464">
    <property type="entry name" value="Carboxypeptidase regulatory domain-like"/>
    <property type="match status" value="1"/>
</dbReference>
<keyword evidence="6 8" id="KW-0472">Membrane</keyword>
<gene>
    <name evidence="13" type="ORF">SAMN00777080_3912</name>
</gene>
<keyword evidence="4 8" id="KW-0812">Transmembrane</keyword>
<evidence type="ECO:0000256" key="1">
    <source>
        <dbReference type="ARBA" id="ARBA00004571"/>
    </source>
</evidence>
<keyword evidence="13" id="KW-0675">Receptor</keyword>
<dbReference type="STRING" id="758820.SAMN00777080_3912"/>
<dbReference type="AlphaFoldDB" id="A0A1W2H8Z4"/>
<feature type="signal peptide" evidence="10">
    <location>
        <begin position="1"/>
        <end position="22"/>
    </location>
</feature>
<protein>
    <submittedName>
        <fullName evidence="13">TonB-dependent receptor</fullName>
    </submittedName>
</protein>
<dbReference type="Proteomes" id="UP000192333">
    <property type="component" value="Chromosome I"/>
</dbReference>
<dbReference type="RefSeq" id="WP_084122001.1">
    <property type="nucleotide sequence ID" value="NZ_LT838813.1"/>
</dbReference>
<evidence type="ECO:0000256" key="6">
    <source>
        <dbReference type="ARBA" id="ARBA00023136"/>
    </source>
</evidence>
<feature type="chain" id="PRO_5012325742" evidence="10">
    <location>
        <begin position="23"/>
        <end position="932"/>
    </location>
</feature>
<keyword evidence="7 8" id="KW-0998">Cell outer membrane</keyword>
<dbReference type="Gene3D" id="2.40.170.20">
    <property type="entry name" value="TonB-dependent receptor, beta-barrel domain"/>
    <property type="match status" value="1"/>
</dbReference>
<keyword evidence="14" id="KW-1185">Reference proteome</keyword>
<sequence length="932" mass="105453">MKHRLLISAISLLMLFAQNLYAQAVLRGKIIDDQNLSLPGANVILEGTNKGSVTNQLGDYFIQGIPSGNYTVLVTYLGYISLTKEISLQDGQTLEMRFQMMPGTLEAGEIIVFGDRLKGQARALNQQKTNSNITNIVAADQIGRFPDANIGDAIKRIPGITMQNDQGEARNIIIRGMAPELNSVMINGERVPSAEGDNRRIQMDLIPSDMIQTIEVNKSVLPDMDADAIGGAVNLVTRKAPNGLRLSGTAASGVNFLTNKPIWTSGLIIGDRIAKDKLGVIFSGSYNNHNFGSDNYEAQWAETDDPNNPVVVNSFDIRKYDVQRVRRSASLALDYDINENHSIILNTMYNWRDDWENRYRFRVDRTERPFESGEFTEIENNLFQLRGRTAIQTKGGIDNDRVKNARLEDQRVINTTLSGSHIFNKLKMTWNGTYAKASEDRPNERYITHRGNADVILDIRDPFKVLTTLVNENDALGLGLNEIYESNNNTFEEDLNGRVDFAMPYSANKGIFKFGGRVRSKYKERTDSYDVYDPLVDLGPGGNNLGSLPNSFQNERVFLNGPQYVPGRFVNKEFLGGLDLKNESLFEFEDAVAEYITGNYQASETITAGYVMTDYQFNSKLSGIFGLRLENTNLEYRGYEFDEEEETFNQSATVTDNYSNFMPGAHFKYDISDNRILRLAWANTIARPNYFDLVPFAIFNPENQSLQRGNPNLVPTTSMNFDLMFENYYESVGVFTAGGFYKDVDNFIYQRTQLNVIDPQFGQLIELTQPENGGTANVYGFETSIQRQFDFLPGIWKGLGIFANYTFTDSRTTGIEGREDDELKLPGTARNMFNASLSFETEKIVMRVSVNHASGYLDEVGGSNFEDLYYDRQTFLDVNASYAFTPNWRVFFEANNLTNQPLRYYQGIRARTAQEEYYNIRINFGVKFDLFN</sequence>
<evidence type="ECO:0000256" key="5">
    <source>
        <dbReference type="ARBA" id="ARBA00023077"/>
    </source>
</evidence>
<keyword evidence="2 8" id="KW-0813">Transport</keyword>
<dbReference type="InterPro" id="IPR008969">
    <property type="entry name" value="CarboxyPept-like_regulatory"/>
</dbReference>
<dbReference type="SUPFAM" id="SSF56935">
    <property type="entry name" value="Porins"/>
    <property type="match status" value="1"/>
</dbReference>
<dbReference type="OrthoDB" id="8727862at2"/>
<dbReference type="GO" id="GO:0009279">
    <property type="term" value="C:cell outer membrane"/>
    <property type="evidence" value="ECO:0007669"/>
    <property type="project" value="UniProtKB-SubCell"/>
</dbReference>
<dbReference type="NCBIfam" id="TIGR01782">
    <property type="entry name" value="TonB-Xanth-Caul"/>
    <property type="match status" value="1"/>
</dbReference>
<evidence type="ECO:0000256" key="2">
    <source>
        <dbReference type="ARBA" id="ARBA00022448"/>
    </source>
</evidence>
<dbReference type="PANTHER" id="PTHR40980">
    <property type="entry name" value="PLUG DOMAIN-CONTAINING PROTEIN"/>
    <property type="match status" value="1"/>
</dbReference>
<keyword evidence="3 8" id="KW-1134">Transmembrane beta strand</keyword>
<evidence type="ECO:0000259" key="11">
    <source>
        <dbReference type="Pfam" id="PF00593"/>
    </source>
</evidence>
<dbReference type="PANTHER" id="PTHR40980:SF4">
    <property type="entry name" value="TONB-DEPENDENT RECEPTOR-LIKE BETA-BARREL DOMAIN-CONTAINING PROTEIN"/>
    <property type="match status" value="1"/>
</dbReference>
<accession>A0A1W2H8Z4</accession>
<keyword evidence="5 9" id="KW-0798">TonB box</keyword>
<evidence type="ECO:0000256" key="3">
    <source>
        <dbReference type="ARBA" id="ARBA00022452"/>
    </source>
</evidence>
<dbReference type="InterPro" id="IPR037066">
    <property type="entry name" value="Plug_dom_sf"/>
</dbReference>
<organism evidence="13 14">
    <name type="scientific">Aquiflexum balticum DSM 16537</name>
    <dbReference type="NCBI Taxonomy" id="758820"/>
    <lineage>
        <taxon>Bacteria</taxon>
        <taxon>Pseudomonadati</taxon>
        <taxon>Bacteroidota</taxon>
        <taxon>Cytophagia</taxon>
        <taxon>Cytophagales</taxon>
        <taxon>Cyclobacteriaceae</taxon>
        <taxon>Aquiflexum</taxon>
    </lineage>
</organism>
<evidence type="ECO:0000313" key="13">
    <source>
        <dbReference type="EMBL" id="SMD45264.1"/>
    </source>
</evidence>
<evidence type="ECO:0000256" key="9">
    <source>
        <dbReference type="RuleBase" id="RU003357"/>
    </source>
</evidence>
<evidence type="ECO:0000256" key="8">
    <source>
        <dbReference type="PROSITE-ProRule" id="PRU01360"/>
    </source>
</evidence>
<evidence type="ECO:0000256" key="4">
    <source>
        <dbReference type="ARBA" id="ARBA00022692"/>
    </source>
</evidence>
<evidence type="ECO:0000256" key="7">
    <source>
        <dbReference type="ARBA" id="ARBA00023237"/>
    </source>
</evidence>
<dbReference type="InterPro" id="IPR036942">
    <property type="entry name" value="Beta-barrel_TonB_sf"/>
</dbReference>
<evidence type="ECO:0000259" key="12">
    <source>
        <dbReference type="Pfam" id="PF07715"/>
    </source>
</evidence>
<name>A0A1W2H8Z4_9BACT</name>
<comment type="similarity">
    <text evidence="8 9">Belongs to the TonB-dependent receptor family.</text>
</comment>
<dbReference type="Gene3D" id="2.60.40.1120">
    <property type="entry name" value="Carboxypeptidase-like, regulatory domain"/>
    <property type="match status" value="1"/>
</dbReference>
<dbReference type="InterPro" id="IPR039426">
    <property type="entry name" value="TonB-dep_rcpt-like"/>
</dbReference>
<evidence type="ECO:0000256" key="10">
    <source>
        <dbReference type="SAM" id="SignalP"/>
    </source>
</evidence>
<proteinExistence type="inferred from homology"/>
<dbReference type="InterPro" id="IPR010104">
    <property type="entry name" value="TonB_rcpt_bac"/>
</dbReference>
<dbReference type="EMBL" id="LT838813">
    <property type="protein sequence ID" value="SMD45264.1"/>
    <property type="molecule type" value="Genomic_DNA"/>
</dbReference>
<dbReference type="Pfam" id="PF00593">
    <property type="entry name" value="TonB_dep_Rec_b-barrel"/>
    <property type="match status" value="1"/>
</dbReference>
<comment type="subcellular location">
    <subcellularLocation>
        <location evidence="1 8">Cell outer membrane</location>
        <topology evidence="1 8">Multi-pass membrane protein</topology>
    </subcellularLocation>
</comment>